<dbReference type="Gene3D" id="1.20.1130.10">
    <property type="entry name" value="Photosystem I PsaA/PsaB"/>
    <property type="match status" value="2"/>
</dbReference>
<evidence type="ECO:0000313" key="3">
    <source>
        <dbReference type="EMBL" id="MBA0783016.1"/>
    </source>
</evidence>
<dbReference type="GO" id="GO:0009535">
    <property type="term" value="C:chloroplast thylakoid membrane"/>
    <property type="evidence" value="ECO:0007669"/>
    <property type="project" value="TreeGrafter"/>
</dbReference>
<dbReference type="EMBL" id="JABEZW010000013">
    <property type="protein sequence ID" value="MBA0783016.1"/>
    <property type="molecule type" value="Genomic_DNA"/>
</dbReference>
<accession>A0A7J9FCH9</accession>
<feature type="domain" description="CCHC-type" evidence="2">
    <location>
        <begin position="116"/>
        <end position="130"/>
    </location>
</feature>
<dbReference type="InterPro" id="IPR001878">
    <property type="entry name" value="Znf_CCHC"/>
</dbReference>
<organism evidence="3 4">
    <name type="scientific">Gossypium trilobum</name>
    <dbReference type="NCBI Taxonomy" id="34281"/>
    <lineage>
        <taxon>Eukaryota</taxon>
        <taxon>Viridiplantae</taxon>
        <taxon>Streptophyta</taxon>
        <taxon>Embryophyta</taxon>
        <taxon>Tracheophyta</taxon>
        <taxon>Spermatophyta</taxon>
        <taxon>Magnoliopsida</taxon>
        <taxon>eudicotyledons</taxon>
        <taxon>Gunneridae</taxon>
        <taxon>Pentapetalae</taxon>
        <taxon>rosids</taxon>
        <taxon>malvids</taxon>
        <taxon>Malvales</taxon>
        <taxon>Malvaceae</taxon>
        <taxon>Malvoideae</taxon>
        <taxon>Gossypium</taxon>
    </lineage>
</organism>
<keyword evidence="1" id="KW-0863">Zinc-finger</keyword>
<keyword evidence="4" id="KW-1185">Reference proteome</keyword>
<dbReference type="PANTHER" id="PTHR30128">
    <property type="entry name" value="OUTER MEMBRANE PROTEIN, OMPA-RELATED"/>
    <property type="match status" value="1"/>
</dbReference>
<dbReference type="GO" id="GO:0015979">
    <property type="term" value="P:photosynthesis"/>
    <property type="evidence" value="ECO:0007669"/>
    <property type="project" value="InterPro"/>
</dbReference>
<keyword evidence="1" id="KW-0862">Zinc</keyword>
<dbReference type="InterPro" id="IPR036408">
    <property type="entry name" value="PSI_PsaA/B_sf"/>
</dbReference>
<reference evidence="3 4" key="1">
    <citation type="journal article" date="2019" name="Genome Biol. Evol.">
        <title>Insights into the evolution of the New World diploid cottons (Gossypium, subgenus Houzingenia) based on genome sequencing.</title>
        <authorList>
            <person name="Grover C.E."/>
            <person name="Arick M.A. 2nd"/>
            <person name="Thrash A."/>
            <person name="Conover J.L."/>
            <person name="Sanders W.S."/>
            <person name="Peterson D.G."/>
            <person name="Frelichowski J.E."/>
            <person name="Scheffler J.A."/>
            <person name="Scheffler B.E."/>
            <person name="Wendel J.F."/>
        </authorList>
    </citation>
    <scope>NUCLEOTIDE SEQUENCE [LARGE SCALE GENOMIC DNA]</scope>
    <source>
        <strain evidence="3">8</strain>
        <tissue evidence="3">Leaf</tissue>
    </source>
</reference>
<proteinExistence type="predicted"/>
<name>A0A7J9FCH9_9ROSI</name>
<dbReference type="Pfam" id="PF00223">
    <property type="entry name" value="PsaA_PsaB"/>
    <property type="match status" value="1"/>
</dbReference>
<sequence>MLENLFENGGGITSNEDRNIKIVRFKDLVSDTDSNMAVDSPQAPVASWKYKLLGRGSSVSVCEEELEFLEGDIMRTTANGVPAINFSERIQQILIRDMATTAVEQHVEYESLPTICYSCGRYGHVRDLCPYNEATTDGDLVKDATKTDLPRKEKPVELLKPFGPWVLIERKSRRNPRTNRSLNAKISAKEGVGSRFSALMSLGEDTTVIDAVAMGLSGVKFKKGELLKIRDRETPREDFNKLSDWVQDTTLVDPTPVNKSIEYHVNGANSEASLIPVGEDALTLVLDEREGSASSKFHCIFHKYNQEFEPDILGLLEIRVSGGKANPIISSLGFKVFHQVEDIGFFRGIWVGWKESLDSRKRKHLSDVLKNIIPSNKSPWVAIGDFNTLLSPSEKRGGPVNGKRYYNPEQNEDNVLARMLDHKEAIISHLSWASLFLGFHTFGLYVHNDVMLAFGTLEKQILIEPIFAQWIQSSYGKTSYGFDVLLSSMNGPAFNAGLHTITLILVKGTLDAHSSKLMPDKKDFSYSFPCDGPGQGGTCDISAWDAFYSLSGVAILGHSILMVIPNYFMQSMVILKGLYEEIERMVLRNIYGVSSGFPESLSWGKCSFIWTALTKAWPLILENLLWSIGDCTSISCKKDRGIRKSRCGASLGNSKDPKGLDSFFGLHSNYVLHAIRDYTTVKNSQHGWTLVDVDWQCLFGIIACHLWKNHNLFIFQGTSCSHAKLLRFRIVGKGNMSHLTGARQMTHEERSFERSNSSLVRRIHQTLSWFKQWSIRHISREENSEADHLVKLVQHRTFDLRLFETSLLEGLA</sequence>
<dbReference type="GO" id="GO:0008270">
    <property type="term" value="F:zinc ion binding"/>
    <property type="evidence" value="ECO:0007669"/>
    <property type="project" value="UniProtKB-KW"/>
</dbReference>
<evidence type="ECO:0000256" key="1">
    <source>
        <dbReference type="PROSITE-ProRule" id="PRU00047"/>
    </source>
</evidence>
<dbReference type="GO" id="GO:0003676">
    <property type="term" value="F:nucleic acid binding"/>
    <property type="evidence" value="ECO:0007669"/>
    <property type="project" value="InterPro"/>
</dbReference>
<evidence type="ECO:0000259" key="2">
    <source>
        <dbReference type="PROSITE" id="PS50158"/>
    </source>
</evidence>
<gene>
    <name evidence="3" type="ORF">Gotri_000813</name>
</gene>
<comment type="caution">
    <text evidence="3">The sequence shown here is derived from an EMBL/GenBank/DDBJ whole genome shotgun (WGS) entry which is preliminary data.</text>
</comment>
<protein>
    <recommendedName>
        <fullName evidence="2">CCHC-type domain-containing protein</fullName>
    </recommendedName>
</protein>
<dbReference type="AlphaFoldDB" id="A0A7J9FCH9"/>
<evidence type="ECO:0000313" key="4">
    <source>
        <dbReference type="Proteomes" id="UP000593568"/>
    </source>
</evidence>
<dbReference type="PANTHER" id="PTHR30128:SF19">
    <property type="entry name" value="PHOTOSYSTEM I P700 CHLOROPHYLL A APOPROTEIN A1-RELATED"/>
    <property type="match status" value="1"/>
</dbReference>
<keyword evidence="1" id="KW-0479">Metal-binding</keyword>
<dbReference type="SUPFAM" id="SSF81558">
    <property type="entry name" value="Photosystem I subunits PsaA/PsaB"/>
    <property type="match status" value="1"/>
</dbReference>
<dbReference type="PROSITE" id="PS50158">
    <property type="entry name" value="ZF_CCHC"/>
    <property type="match status" value="1"/>
</dbReference>
<dbReference type="InterPro" id="IPR001280">
    <property type="entry name" value="PSI_PsaA/B"/>
</dbReference>
<dbReference type="Proteomes" id="UP000593568">
    <property type="component" value="Unassembled WGS sequence"/>
</dbReference>